<feature type="region of interest" description="Disordered" evidence="1">
    <location>
        <begin position="52"/>
        <end position="72"/>
    </location>
</feature>
<keyword evidence="5" id="KW-1185">Reference proteome</keyword>
<evidence type="ECO:0000313" key="4">
    <source>
        <dbReference type="EMBL" id="QSB15314.1"/>
    </source>
</evidence>
<evidence type="ECO:0000256" key="1">
    <source>
        <dbReference type="SAM" id="MobiDB-lite"/>
    </source>
</evidence>
<evidence type="ECO:0000313" key="5">
    <source>
        <dbReference type="Proteomes" id="UP000662857"/>
    </source>
</evidence>
<organism evidence="4 5">
    <name type="scientific">Natronosporangium hydrolyticum</name>
    <dbReference type="NCBI Taxonomy" id="2811111"/>
    <lineage>
        <taxon>Bacteria</taxon>
        <taxon>Bacillati</taxon>
        <taxon>Actinomycetota</taxon>
        <taxon>Actinomycetes</taxon>
        <taxon>Micromonosporales</taxon>
        <taxon>Micromonosporaceae</taxon>
        <taxon>Natronosporangium</taxon>
    </lineage>
</organism>
<feature type="domain" description="Type VII secretion system protein EccE" evidence="3">
    <location>
        <begin position="161"/>
        <end position="255"/>
    </location>
</feature>
<dbReference type="EMBL" id="CP070499">
    <property type="protein sequence ID" value="QSB15314.1"/>
    <property type="molecule type" value="Genomic_DNA"/>
</dbReference>
<evidence type="ECO:0000256" key="2">
    <source>
        <dbReference type="SAM" id="Phobius"/>
    </source>
</evidence>
<keyword evidence="2" id="KW-0812">Transmembrane</keyword>
<name>A0A895YBW8_9ACTN</name>
<protein>
    <recommendedName>
        <fullName evidence="3">Type VII secretion system protein EccE domain-containing protein</fullName>
    </recommendedName>
</protein>
<evidence type="ECO:0000259" key="3">
    <source>
        <dbReference type="Pfam" id="PF11203"/>
    </source>
</evidence>
<dbReference type="Pfam" id="PF11203">
    <property type="entry name" value="EccE"/>
    <property type="match status" value="1"/>
</dbReference>
<gene>
    <name evidence="4" type="ORF">JQS43_02825</name>
</gene>
<dbReference type="Proteomes" id="UP000662857">
    <property type="component" value="Chromosome"/>
</dbReference>
<feature type="transmembrane region" description="Helical" evidence="2">
    <location>
        <begin position="6"/>
        <end position="25"/>
    </location>
</feature>
<keyword evidence="2" id="KW-1133">Transmembrane helix</keyword>
<keyword evidence="2" id="KW-0472">Membrane</keyword>
<dbReference type="KEGG" id="nhy:JQS43_02825"/>
<dbReference type="InterPro" id="IPR050051">
    <property type="entry name" value="EccE_dom"/>
</dbReference>
<sequence length="363" mass="38410">MLVVRGAWPAIFAGVVGTLGVALVFGRWRGRWWTETATLWLRYRRNRAGEPATAHAATAGPAAIPGPADPDSGTDPRLAALGALVSDLAVESVPGTDAWPRWGMGSDGAGWFAVLEVDTTDAGVHPPLPLWALAEIATEAEQPGAVIQIVTHTSNQGGDVTRTLWVVVRLDSVAVADSVVDGAAQQPDVPAVLAELSRRVTRVLRRRRLRARAVDRDGLLAALLRSCALTPDGPAGFERWRWWSSGRLAHRSFWLRSWPTPEAGTTILAYLSDLPAAGRRPGAEPPDPAATTEVNVALTLEPRDGDGVDLRALVRLAATPERLATLSDRAEALAEQLGAGLFPLDGEQALAVYGSAPTGGGAR</sequence>
<feature type="compositionally biased region" description="Low complexity" evidence="1">
    <location>
        <begin position="52"/>
        <end position="70"/>
    </location>
</feature>
<dbReference type="RefSeq" id="WP_239677494.1">
    <property type="nucleotide sequence ID" value="NZ_CP070499.1"/>
</dbReference>
<reference evidence="4" key="1">
    <citation type="submission" date="2021-02" db="EMBL/GenBank/DDBJ databases">
        <title>Natrosporangium hydrolyticum gen. nov., sp. nov, a haloalkaliphilic actinobacterium from a soda solonchak soil.</title>
        <authorList>
            <person name="Sorokin D.Y."/>
            <person name="Khijniak T.V."/>
            <person name="Zakharycheva A.P."/>
            <person name="Boueva O.V."/>
            <person name="Ariskina E.V."/>
            <person name="Hahnke R.L."/>
            <person name="Bunk B."/>
            <person name="Sproer C."/>
            <person name="Schumann P."/>
            <person name="Evtushenko L.I."/>
            <person name="Kublanov I.V."/>
        </authorList>
    </citation>
    <scope>NUCLEOTIDE SEQUENCE</scope>
    <source>
        <strain evidence="4">DSM 106523</strain>
    </source>
</reference>
<dbReference type="AlphaFoldDB" id="A0A895YBW8"/>
<accession>A0A895YBW8</accession>
<proteinExistence type="predicted"/>